<sequence length="133" mass="15589">MRRYIIGLCLIALSCTKKVSVHLDLPEHSPFASQERWAVVREPYVRLNANLDPSSEIIGVLRAGEVVRLLEVRSIYQSRERFWRDYYLVDTVGTDKHMEGWISSELVEVFFYEEAAMRNSERIRQRTEVNPLS</sequence>
<evidence type="ECO:0000313" key="2">
    <source>
        <dbReference type="Proteomes" id="UP000752013"/>
    </source>
</evidence>
<evidence type="ECO:0000313" key="1">
    <source>
        <dbReference type="EMBL" id="NIZ47225.1"/>
    </source>
</evidence>
<dbReference type="RefSeq" id="WP_167703646.1">
    <property type="nucleotide sequence ID" value="NZ_CP118168.1"/>
</dbReference>
<organism evidence="1 2">
    <name type="scientific">Entomospira nematocerorum</name>
    <dbReference type="NCBI Taxonomy" id="2719987"/>
    <lineage>
        <taxon>Bacteria</taxon>
        <taxon>Pseudomonadati</taxon>
        <taxon>Spirochaetota</taxon>
        <taxon>Spirochaetia</taxon>
        <taxon>Spirochaetales</taxon>
        <taxon>Spirochaetaceae</taxon>
        <taxon>Entomospira</taxon>
    </lineage>
</organism>
<comment type="caution">
    <text evidence="1">The sequence shown here is derived from an EMBL/GenBank/DDBJ whole genome shotgun (WGS) entry which is preliminary data.</text>
</comment>
<name>A0A968GCB5_9SPIO</name>
<accession>A0A968GCB5</accession>
<proteinExistence type="predicted"/>
<dbReference type="PROSITE" id="PS51257">
    <property type="entry name" value="PROKAR_LIPOPROTEIN"/>
    <property type="match status" value="1"/>
</dbReference>
<dbReference type="Proteomes" id="UP000752013">
    <property type="component" value="Unassembled WGS sequence"/>
</dbReference>
<dbReference type="EMBL" id="JAATLK010000001">
    <property type="protein sequence ID" value="NIZ47225.1"/>
    <property type="molecule type" value="Genomic_DNA"/>
</dbReference>
<gene>
    <name evidence="1" type="ORF">HCT46_04760</name>
</gene>
<keyword evidence="2" id="KW-1185">Reference proteome</keyword>
<protein>
    <submittedName>
        <fullName evidence="1">SH3 domain-containing protein</fullName>
    </submittedName>
</protein>
<dbReference type="AlphaFoldDB" id="A0A968GCB5"/>
<reference evidence="1" key="1">
    <citation type="submission" date="2020-03" db="EMBL/GenBank/DDBJ databases">
        <title>Spirochaetal bacteria isolated from arthropods constitute a novel genus Entomospira genus novum within the order Spirochaetales.</title>
        <authorList>
            <person name="Grana-Miraglia L."/>
            <person name="Sikutova S."/>
            <person name="Fingerle V."/>
            <person name="Sing A."/>
            <person name="Castillo-Ramirez S."/>
            <person name="Margos G."/>
            <person name="Rudolf I."/>
        </authorList>
    </citation>
    <scope>NUCLEOTIDE SEQUENCE</scope>
    <source>
        <strain evidence="1">BR208</strain>
    </source>
</reference>